<dbReference type="Pfam" id="PF01412">
    <property type="entry name" value="ArfGap"/>
    <property type="match status" value="1"/>
</dbReference>
<dbReference type="SMART" id="SM00105">
    <property type="entry name" value="ArfGap"/>
    <property type="match status" value="1"/>
</dbReference>
<dbReference type="InterPro" id="IPR052248">
    <property type="entry name" value="Arf-GAP_FG-repeat_protein"/>
</dbReference>
<dbReference type="InterPro" id="IPR001164">
    <property type="entry name" value="ArfGAP_dom"/>
</dbReference>
<dbReference type="PRINTS" id="PR00405">
    <property type="entry name" value="REVINTRACTNG"/>
</dbReference>
<dbReference type="GO" id="GO:0005096">
    <property type="term" value="F:GTPase activator activity"/>
    <property type="evidence" value="ECO:0007669"/>
    <property type="project" value="InterPro"/>
</dbReference>
<keyword evidence="2" id="KW-0677">Repeat</keyword>
<accession>A0A8K0DDT3</accession>
<proteinExistence type="predicted"/>
<dbReference type="GO" id="GO:0008270">
    <property type="term" value="F:zinc ion binding"/>
    <property type="evidence" value="ECO:0007669"/>
    <property type="project" value="UniProtKB-KW"/>
</dbReference>
<feature type="compositionally biased region" description="Polar residues" evidence="6">
    <location>
        <begin position="269"/>
        <end position="286"/>
    </location>
</feature>
<dbReference type="EMBL" id="VTPC01000795">
    <property type="protein sequence ID" value="KAF2904328.1"/>
    <property type="molecule type" value="Genomic_DNA"/>
</dbReference>
<evidence type="ECO:0000256" key="3">
    <source>
        <dbReference type="ARBA" id="ARBA00022771"/>
    </source>
</evidence>
<dbReference type="Gene3D" id="1.10.220.150">
    <property type="entry name" value="Arf GTPase activating protein"/>
    <property type="match status" value="1"/>
</dbReference>
<dbReference type="PANTHER" id="PTHR46134">
    <property type="entry name" value="DRONGO, ISOFORM F"/>
    <property type="match status" value="1"/>
</dbReference>
<keyword evidence="4" id="KW-0862">Zinc</keyword>
<dbReference type="InterPro" id="IPR037278">
    <property type="entry name" value="ARFGAP/RecO"/>
</dbReference>
<dbReference type="SUPFAM" id="SSF57863">
    <property type="entry name" value="ArfGap/RecO-like zinc finger"/>
    <property type="match status" value="1"/>
</dbReference>
<evidence type="ECO:0000256" key="5">
    <source>
        <dbReference type="PROSITE-ProRule" id="PRU00288"/>
    </source>
</evidence>
<evidence type="ECO:0000313" key="9">
    <source>
        <dbReference type="Proteomes" id="UP000801492"/>
    </source>
</evidence>
<feature type="region of interest" description="Disordered" evidence="6">
    <location>
        <begin position="230"/>
        <end position="255"/>
    </location>
</feature>
<dbReference type="Proteomes" id="UP000801492">
    <property type="component" value="Unassembled WGS sequence"/>
</dbReference>
<dbReference type="PANTHER" id="PTHR46134:SF3">
    <property type="entry name" value="ARFGAP WITH FG REPEATS 1"/>
    <property type="match status" value="1"/>
</dbReference>
<gene>
    <name evidence="8" type="ORF">ILUMI_01856</name>
</gene>
<comment type="caution">
    <text evidence="8">The sequence shown here is derived from an EMBL/GenBank/DDBJ whole genome shotgun (WGS) entry which is preliminary data.</text>
</comment>
<evidence type="ECO:0000256" key="4">
    <source>
        <dbReference type="ARBA" id="ARBA00022833"/>
    </source>
</evidence>
<dbReference type="CDD" id="cd08838">
    <property type="entry name" value="ArfGap_AGFG"/>
    <property type="match status" value="1"/>
</dbReference>
<keyword evidence="3 5" id="KW-0863">Zinc-finger</keyword>
<sequence>MASSRKKQDEKNLKILRDLASLQHNKYCFDCNQRGPTYVNVTIGSFVCTKCSGILRGLTPPHRVKSISMATFTPEEVELLKSRGNDYCRRIWLGLYEGNILTDSRDEQVVRDFMVDKYERKRYYLDPSVSLTNGVDIQASNQSTTKNITVQQPKLPLQVNGASNNDKNNKNINGKINDFVADFGSADIYNAINANANKDNNVNNNTTTTTTTQPSFANFDNNLIFNSNNVPSFNNSNNGPQHFNTTGPPAPPEDRYAALKDLDNALKSQPQTQIDWSSGSNGSPYGSATPTSSVYSSPSPHGSMYGSPSQGQFASVFMQQDTTKVSNPFNGGLIWGDNGSQQAGVAANPFRTTNNKVNGISSGFYTSSFPATNGGSPWVAANPFTMGTTNGHSNNPFL</sequence>
<dbReference type="AlphaFoldDB" id="A0A8K0DDT3"/>
<evidence type="ECO:0000259" key="7">
    <source>
        <dbReference type="PROSITE" id="PS50115"/>
    </source>
</evidence>
<dbReference type="FunFam" id="1.10.220.150:FF:000005">
    <property type="entry name" value="Arf-GAP domain and FG repeat-containing protein 1"/>
    <property type="match status" value="1"/>
</dbReference>
<feature type="region of interest" description="Disordered" evidence="6">
    <location>
        <begin position="269"/>
        <end position="308"/>
    </location>
</feature>
<evidence type="ECO:0000313" key="8">
    <source>
        <dbReference type="EMBL" id="KAF2904328.1"/>
    </source>
</evidence>
<dbReference type="InterPro" id="IPR038508">
    <property type="entry name" value="ArfGAP_dom_sf"/>
</dbReference>
<evidence type="ECO:0000256" key="6">
    <source>
        <dbReference type="SAM" id="MobiDB-lite"/>
    </source>
</evidence>
<name>A0A8K0DDT3_IGNLU</name>
<evidence type="ECO:0000256" key="2">
    <source>
        <dbReference type="ARBA" id="ARBA00022737"/>
    </source>
</evidence>
<dbReference type="OrthoDB" id="6036at2759"/>
<dbReference type="GO" id="GO:0005737">
    <property type="term" value="C:cytoplasm"/>
    <property type="evidence" value="ECO:0007669"/>
    <property type="project" value="TreeGrafter"/>
</dbReference>
<reference evidence="8" key="1">
    <citation type="submission" date="2019-08" db="EMBL/GenBank/DDBJ databases">
        <title>The genome of the North American firefly Photinus pyralis.</title>
        <authorList>
            <consortium name="Photinus pyralis genome working group"/>
            <person name="Fallon T.R."/>
            <person name="Sander Lower S.E."/>
            <person name="Weng J.-K."/>
        </authorList>
    </citation>
    <scope>NUCLEOTIDE SEQUENCE</scope>
    <source>
        <strain evidence="8">TRF0915ILg1</strain>
        <tissue evidence="8">Whole body</tissue>
    </source>
</reference>
<evidence type="ECO:0000256" key="1">
    <source>
        <dbReference type="ARBA" id="ARBA00022723"/>
    </source>
</evidence>
<feature type="domain" description="Arf-GAP" evidence="7">
    <location>
        <begin position="10"/>
        <end position="131"/>
    </location>
</feature>
<feature type="compositionally biased region" description="Low complexity" evidence="6">
    <location>
        <begin position="287"/>
        <end position="303"/>
    </location>
</feature>
<feature type="region of interest" description="Disordered" evidence="6">
    <location>
        <begin position="197"/>
        <end position="217"/>
    </location>
</feature>
<protein>
    <recommendedName>
        <fullName evidence="7">Arf-GAP domain-containing protein</fullName>
    </recommendedName>
</protein>
<dbReference type="GO" id="GO:0016020">
    <property type="term" value="C:membrane"/>
    <property type="evidence" value="ECO:0007669"/>
    <property type="project" value="TreeGrafter"/>
</dbReference>
<dbReference type="PROSITE" id="PS50115">
    <property type="entry name" value="ARFGAP"/>
    <property type="match status" value="1"/>
</dbReference>
<organism evidence="8 9">
    <name type="scientific">Ignelater luminosus</name>
    <name type="common">Cucubano</name>
    <name type="synonym">Pyrophorus luminosus</name>
    <dbReference type="NCBI Taxonomy" id="2038154"/>
    <lineage>
        <taxon>Eukaryota</taxon>
        <taxon>Metazoa</taxon>
        <taxon>Ecdysozoa</taxon>
        <taxon>Arthropoda</taxon>
        <taxon>Hexapoda</taxon>
        <taxon>Insecta</taxon>
        <taxon>Pterygota</taxon>
        <taxon>Neoptera</taxon>
        <taxon>Endopterygota</taxon>
        <taxon>Coleoptera</taxon>
        <taxon>Polyphaga</taxon>
        <taxon>Elateriformia</taxon>
        <taxon>Elateroidea</taxon>
        <taxon>Elateridae</taxon>
        <taxon>Agrypninae</taxon>
        <taxon>Pyrophorini</taxon>
        <taxon>Ignelater</taxon>
    </lineage>
</organism>
<keyword evidence="9" id="KW-1185">Reference proteome</keyword>
<keyword evidence="1" id="KW-0479">Metal-binding</keyword>